<reference evidence="3" key="1">
    <citation type="submission" date="2023-06" db="EMBL/GenBank/DDBJ databases">
        <title>Genome-scale phylogeny and comparative genomics of the fungal order Sordariales.</title>
        <authorList>
            <consortium name="Lawrence Berkeley National Laboratory"/>
            <person name="Hensen N."/>
            <person name="Bonometti L."/>
            <person name="Westerberg I."/>
            <person name="Brannstrom I.O."/>
            <person name="Guillou S."/>
            <person name="Cros-Aarteil S."/>
            <person name="Calhoun S."/>
            <person name="Haridas S."/>
            <person name="Kuo A."/>
            <person name="Mondo S."/>
            <person name="Pangilinan J."/>
            <person name="Riley R."/>
            <person name="Labutti K."/>
            <person name="Andreopoulos B."/>
            <person name="Lipzen A."/>
            <person name="Chen C."/>
            <person name="Yanf M."/>
            <person name="Daum C."/>
            <person name="Ng V."/>
            <person name="Clum A."/>
            <person name="Steindorff A."/>
            <person name="Ohm R."/>
            <person name="Martin F."/>
            <person name="Silar P."/>
            <person name="Natvig D."/>
            <person name="Lalanne C."/>
            <person name="Gautier V."/>
            <person name="Ament-Velasquez S.L."/>
            <person name="Kruys A."/>
            <person name="Hutchinson M.I."/>
            <person name="Powell A.J."/>
            <person name="Barry K."/>
            <person name="Miller A.N."/>
            <person name="Grigoriev I.V."/>
            <person name="Debuchy R."/>
            <person name="Gladieux P."/>
            <person name="Thoren M.H."/>
            <person name="Johannesson H."/>
        </authorList>
    </citation>
    <scope>NUCLEOTIDE SEQUENCE</scope>
    <source>
        <strain evidence="3">CBS 540.89</strain>
    </source>
</reference>
<comment type="caution">
    <text evidence="3">The sequence shown here is derived from an EMBL/GenBank/DDBJ whole genome shotgun (WGS) entry which is preliminary data.</text>
</comment>
<name>A0AA40ELP7_9PEZI</name>
<dbReference type="AlphaFoldDB" id="A0AA40ELP7"/>
<sequence>MAEIGVVASVIAVIQLSERVTTICKSYIKHVKDYPKELRAIFVEVASLKIVFESLELLEKSTSDSTDSAILVTLLCADGPVNGCQTALKQLEKLISPSASSSSKSPPQNTSKRQRVQNYLSANFSQQRVEEQFERLRWPMRASRAKELLEEVMRHKTTISLALGGEILRDITEIKCDLKEIRKALDEDTIYKICNWFEQTNPSTLHNSMVSLYEPGTGEWQQSPRCLWLSGIPGAGKTVLASYLIQTLATHCEDPVNKQHTMAYYYCYHGHSQDESIPLLRWIPGQLCRRTENVPDLAQKIFQRGLEPGLVDLLNCLASVLQDEALQVSVPP</sequence>
<dbReference type="EMBL" id="JAUKTV010000003">
    <property type="protein sequence ID" value="KAK0741626.1"/>
    <property type="molecule type" value="Genomic_DNA"/>
</dbReference>
<evidence type="ECO:0000259" key="2">
    <source>
        <dbReference type="Pfam" id="PF24883"/>
    </source>
</evidence>
<keyword evidence="4" id="KW-1185">Reference proteome</keyword>
<gene>
    <name evidence="3" type="ORF">B0T21DRAFT_116973</name>
</gene>
<dbReference type="PANTHER" id="PTHR10039:SF16">
    <property type="entry name" value="GPI INOSITOL-DEACYLASE"/>
    <property type="match status" value="1"/>
</dbReference>
<feature type="domain" description="Nephrocystin 3-like N-terminal" evidence="2">
    <location>
        <begin position="218"/>
        <end position="303"/>
    </location>
</feature>
<dbReference type="Pfam" id="PF24883">
    <property type="entry name" value="NPHP3_N"/>
    <property type="match status" value="1"/>
</dbReference>
<dbReference type="SUPFAM" id="SSF52540">
    <property type="entry name" value="P-loop containing nucleoside triphosphate hydrolases"/>
    <property type="match status" value="1"/>
</dbReference>
<evidence type="ECO:0000313" key="3">
    <source>
        <dbReference type="EMBL" id="KAK0741626.1"/>
    </source>
</evidence>
<dbReference type="Proteomes" id="UP001172159">
    <property type="component" value="Unassembled WGS sequence"/>
</dbReference>
<dbReference type="InterPro" id="IPR056884">
    <property type="entry name" value="NPHP3-like_N"/>
</dbReference>
<evidence type="ECO:0000313" key="4">
    <source>
        <dbReference type="Proteomes" id="UP001172159"/>
    </source>
</evidence>
<dbReference type="InterPro" id="IPR027417">
    <property type="entry name" value="P-loop_NTPase"/>
</dbReference>
<evidence type="ECO:0000256" key="1">
    <source>
        <dbReference type="ARBA" id="ARBA00022737"/>
    </source>
</evidence>
<dbReference type="PANTHER" id="PTHR10039">
    <property type="entry name" value="AMELOGENIN"/>
    <property type="match status" value="1"/>
</dbReference>
<protein>
    <recommendedName>
        <fullName evidence="2">Nephrocystin 3-like N-terminal domain-containing protein</fullName>
    </recommendedName>
</protein>
<accession>A0AA40ELP7</accession>
<organism evidence="3 4">
    <name type="scientific">Apiosordaria backusii</name>
    <dbReference type="NCBI Taxonomy" id="314023"/>
    <lineage>
        <taxon>Eukaryota</taxon>
        <taxon>Fungi</taxon>
        <taxon>Dikarya</taxon>
        <taxon>Ascomycota</taxon>
        <taxon>Pezizomycotina</taxon>
        <taxon>Sordariomycetes</taxon>
        <taxon>Sordariomycetidae</taxon>
        <taxon>Sordariales</taxon>
        <taxon>Lasiosphaeriaceae</taxon>
        <taxon>Apiosordaria</taxon>
    </lineage>
</organism>
<keyword evidence="1" id="KW-0677">Repeat</keyword>
<proteinExistence type="predicted"/>
<dbReference type="Gene3D" id="3.40.50.300">
    <property type="entry name" value="P-loop containing nucleotide triphosphate hydrolases"/>
    <property type="match status" value="1"/>
</dbReference>